<protein>
    <submittedName>
        <fullName evidence="2">Uncharacterized protein</fullName>
    </submittedName>
</protein>
<organism evidence="2 3">
    <name type="scientific">Saccharopolyspora phatthalungensis</name>
    <dbReference type="NCBI Taxonomy" id="664693"/>
    <lineage>
        <taxon>Bacteria</taxon>
        <taxon>Bacillati</taxon>
        <taxon>Actinomycetota</taxon>
        <taxon>Actinomycetes</taxon>
        <taxon>Pseudonocardiales</taxon>
        <taxon>Pseudonocardiaceae</taxon>
        <taxon>Saccharopolyspora</taxon>
    </lineage>
</organism>
<sequence>MRGKAWQITRAGIFLLFAVVLALLGPLNAEGSSQLRIGPAESKSETNEQRDVEKLRERLPGIAPPRRLYDRKNDRGALLPPGLQYAADIENQAQVRVLPNARSKPHHACVKLKHSPAALQVIRH</sequence>
<dbReference type="AlphaFoldDB" id="A0A840PXX6"/>
<reference evidence="2 3" key="1">
    <citation type="submission" date="2020-08" db="EMBL/GenBank/DDBJ databases">
        <title>Sequencing the genomes of 1000 actinobacteria strains.</title>
        <authorList>
            <person name="Klenk H.-P."/>
        </authorList>
    </citation>
    <scope>NUCLEOTIDE SEQUENCE [LARGE SCALE GENOMIC DNA]</scope>
    <source>
        <strain evidence="2 3">DSM 45584</strain>
    </source>
</reference>
<proteinExistence type="predicted"/>
<feature type="compositionally biased region" description="Basic and acidic residues" evidence="1">
    <location>
        <begin position="42"/>
        <end position="57"/>
    </location>
</feature>
<feature type="region of interest" description="Disordered" evidence="1">
    <location>
        <begin position="31"/>
        <end position="57"/>
    </location>
</feature>
<comment type="caution">
    <text evidence="2">The sequence shown here is derived from an EMBL/GenBank/DDBJ whole genome shotgun (WGS) entry which is preliminary data.</text>
</comment>
<evidence type="ECO:0000256" key="1">
    <source>
        <dbReference type="SAM" id="MobiDB-lite"/>
    </source>
</evidence>
<dbReference type="EMBL" id="JACHIW010000001">
    <property type="protein sequence ID" value="MBB5152794.1"/>
    <property type="molecule type" value="Genomic_DNA"/>
</dbReference>
<evidence type="ECO:0000313" key="3">
    <source>
        <dbReference type="Proteomes" id="UP000584374"/>
    </source>
</evidence>
<dbReference type="RefSeq" id="WP_184722682.1">
    <property type="nucleotide sequence ID" value="NZ_JACHIW010000001.1"/>
</dbReference>
<keyword evidence="3" id="KW-1185">Reference proteome</keyword>
<accession>A0A840PXX6</accession>
<gene>
    <name evidence="2" type="ORF">BJ970_000328</name>
</gene>
<dbReference type="Proteomes" id="UP000584374">
    <property type="component" value="Unassembled WGS sequence"/>
</dbReference>
<evidence type="ECO:0000313" key="2">
    <source>
        <dbReference type="EMBL" id="MBB5152794.1"/>
    </source>
</evidence>
<name>A0A840PXX6_9PSEU</name>